<reference evidence="3 4" key="1">
    <citation type="submission" date="2010-04" db="EMBL/GenBank/DDBJ databases">
        <title>The genome of Herbaspirillum seropedicae SmR1, an endophytic, nitrogen-fixing, plant-growth promoting beta-Proteobacteria.</title>
        <authorList>
            <person name="Pedrosa F.O."/>
            <person name="Monteiro R.A."/>
            <person name="Wassem R."/>
            <person name="Cruz L.M."/>
            <person name="Ayub R.A."/>
            <person name="Colauto N.B."/>
            <person name="Fernandez M.A."/>
            <person name="Fungaro M.H.P."/>
            <person name="Grisard E.C."/>
            <person name="Hungria M."/>
            <person name="Madeira H.M.F."/>
            <person name="Nodari R.O."/>
            <person name="Osaku C.A."/>
            <person name="Petzl-Erler M.L."/>
            <person name="Terenzi H."/>
            <person name="Vieira L.G.E."/>
            <person name="Almeida M.I.M."/>
            <person name="Alves L.R."/>
            <person name="Arantes O.M.N."/>
            <person name="Balsanelli E."/>
            <person name="Barcellos F.G."/>
            <person name="Baura V.A."/>
            <person name="Binde D.R."/>
            <person name="Campo R.J."/>
            <person name="Chubatsu L.S."/>
            <person name="Chueire L.M.O."/>
            <person name="Ciferri R.R."/>
            <person name="Correa L.C."/>
            <person name="da Conceicao Silva J.L."/>
            <person name="Dabul A.N.G."/>
            <person name="Dambros B.P."/>
            <person name="Faoro H."/>
            <person name="Favetti A."/>
            <person name="Friedermann G."/>
            <person name="Furlaneto M.C."/>
            <person name="Gasques L.S."/>
            <person name="Gimenes C.C.T."/>
            <person name="Gioppo N.M.R."/>
            <person name="Glienke-Blanco C."/>
            <person name="Godoy L.P."/>
            <person name="Guerra M.P."/>
            <person name="Karp S."/>
            <person name="Kava-Cordeiro V."/>
            <person name="Margarido V.P."/>
            <person name="Mathioni S.M."/>
            <person name="Menck-Soares M.A."/>
            <person name="Murace N.K."/>
            <person name="Nicolas M.F."/>
            <person name="Oliveira C.E.C."/>
            <person name="Pagnan N.A.B."/>
            <person name="Pamphile J.A."/>
            <person name="Patussi E.V."/>
            <person name="Pereira L.F.P."/>
            <person name="Pereira-Ferrari L."/>
            <person name="Pinto F.G.S."/>
            <person name="Precoma C."/>
            <person name="Prioli A.J."/>
            <person name="Prioli S.M.A.P."/>
            <person name="Raittz R.T."/>
            <person name="Ramos H.J.O."/>
            <person name="Ribeiro E.M.S.F."/>
            <person name="Rigo L.U."/>
            <person name="Rocha C.L.M.S.C."/>
            <person name="Rocha S.N."/>
            <person name="Santos K."/>
            <person name="Satori D."/>
            <person name="Silva A.G."/>
            <person name="Simao R.C.G."/>
            <person name="Soares M.A.M."/>
            <person name="Souza E.M."/>
            <person name="Steffens M.B.R."/>
            <person name="Steindel M."/>
            <person name="Tadra-Sfeir M.Z."/>
            <person name="Takahashi E.K."/>
            <person name="Torres R.A."/>
            <person name="Valle J.S."/>
            <person name="Vernal J.I."/>
            <person name="Vilas-Boas L.A."/>
            <person name="Watanabe M.A.E."/>
            <person name="Weiss V.A."/>
            <person name="Yates M.A."/>
            <person name="Souza E.M."/>
        </authorList>
    </citation>
    <scope>NUCLEOTIDE SEQUENCE [LARGE SCALE GENOMIC DNA]</scope>
    <source>
        <strain evidence="3 4">SmR1</strain>
    </source>
</reference>
<accession>D8ITS3</accession>
<dbReference type="InterPro" id="IPR012373">
    <property type="entry name" value="Ferrdict_sens_TM"/>
</dbReference>
<evidence type="ECO:0000313" key="4">
    <source>
        <dbReference type="Proteomes" id="UP000000329"/>
    </source>
</evidence>
<dbReference type="Pfam" id="PF04773">
    <property type="entry name" value="FecR"/>
    <property type="match status" value="1"/>
</dbReference>
<dbReference type="KEGG" id="hse:Hsero_0034"/>
<dbReference type="EMBL" id="CP002039">
    <property type="protein sequence ID" value="ADJ61564.1"/>
    <property type="molecule type" value="Genomic_DNA"/>
</dbReference>
<dbReference type="GO" id="GO:0016989">
    <property type="term" value="F:sigma factor antagonist activity"/>
    <property type="evidence" value="ECO:0007669"/>
    <property type="project" value="TreeGrafter"/>
</dbReference>
<evidence type="ECO:0000259" key="2">
    <source>
        <dbReference type="Pfam" id="PF16220"/>
    </source>
</evidence>
<dbReference type="InterPro" id="IPR006860">
    <property type="entry name" value="FecR"/>
</dbReference>
<evidence type="ECO:0000259" key="1">
    <source>
        <dbReference type="Pfam" id="PF04773"/>
    </source>
</evidence>
<dbReference type="PANTHER" id="PTHR30273">
    <property type="entry name" value="PERIPLASMIC SIGNAL SENSOR AND SIGMA FACTOR ACTIVATOR FECR-RELATED"/>
    <property type="match status" value="1"/>
</dbReference>
<dbReference type="Proteomes" id="UP000000329">
    <property type="component" value="Chromosome"/>
</dbReference>
<dbReference type="HOGENOM" id="CLU_050192_0_0_4"/>
<feature type="domain" description="FecR protein" evidence="1">
    <location>
        <begin position="122"/>
        <end position="215"/>
    </location>
</feature>
<dbReference type="RefSeq" id="WP_013232119.1">
    <property type="nucleotide sequence ID" value="NC_014323.1"/>
</dbReference>
<dbReference type="GeneID" id="29392257"/>
<dbReference type="STRING" id="757424.Hsero_0034"/>
<dbReference type="PANTHER" id="PTHR30273:SF2">
    <property type="entry name" value="PROTEIN FECR"/>
    <property type="match status" value="1"/>
</dbReference>
<dbReference type="eggNOG" id="COG3712">
    <property type="taxonomic scope" value="Bacteria"/>
</dbReference>
<dbReference type="PIRSF" id="PIRSF018266">
    <property type="entry name" value="FecR"/>
    <property type="match status" value="1"/>
</dbReference>
<sequence>MAHSSWYQPTADAADVPPQVAERALEWLLELQTQPLAPSTLEAWEAWRSAHPDHERAWRRIESVRGRLQALASPVNAALAQAALTPSGNRRQVIKTLALLVFGGGVAWGLTRSEPWQQWRADLRTDIGQQRRLVLEDGSQLVLNTHSAVNLAFSAEERRLRLISGELLVTTGKAGGGRPFLVETAQGLAYALGTRYAVRQRAGRTEVSVWEGAVRLVPRQAAQQARVLQAGQQAAFSAQGVGDVTTADETRMAWTDGVIVARGMRLDAFLAELGRYTTDRLSCAPAVSGVRISGSYPVADSDAVIATLAAALGLQAQLRQRFWGGRQWYLAPSPDA</sequence>
<evidence type="ECO:0000313" key="3">
    <source>
        <dbReference type="EMBL" id="ADJ61564.1"/>
    </source>
</evidence>
<name>D8ITS3_HERSS</name>
<feature type="domain" description="FecR N-terminal" evidence="2">
    <location>
        <begin position="22"/>
        <end position="63"/>
    </location>
</feature>
<dbReference type="Pfam" id="PF16220">
    <property type="entry name" value="DUF4880"/>
    <property type="match status" value="1"/>
</dbReference>
<keyword evidence="4" id="KW-1185">Reference proteome</keyword>
<proteinExistence type="predicted"/>
<gene>
    <name evidence="3" type="primary">fecR</name>
    <name evidence="3" type="ordered locus">Hsero_0034</name>
</gene>
<protein>
    <submittedName>
        <fullName evidence="3">Fe2+-dicitrate sensor, membrane component protein</fullName>
    </submittedName>
</protein>
<organism evidence="3 4">
    <name type="scientific">Herbaspirillum seropedicae (strain SmR1)</name>
    <dbReference type="NCBI Taxonomy" id="757424"/>
    <lineage>
        <taxon>Bacteria</taxon>
        <taxon>Pseudomonadati</taxon>
        <taxon>Pseudomonadota</taxon>
        <taxon>Betaproteobacteria</taxon>
        <taxon>Burkholderiales</taxon>
        <taxon>Oxalobacteraceae</taxon>
        <taxon>Herbaspirillum</taxon>
    </lineage>
</organism>
<dbReference type="AlphaFoldDB" id="D8ITS3"/>
<dbReference type="InterPro" id="IPR032623">
    <property type="entry name" value="FecR_N"/>
</dbReference>
<dbReference type="Gene3D" id="2.60.120.1440">
    <property type="match status" value="1"/>
</dbReference>
<dbReference type="OrthoDB" id="1100567at2"/>